<dbReference type="EMBL" id="CP033932">
    <property type="protein sequence ID" value="AZB27394.1"/>
    <property type="molecule type" value="Genomic_DNA"/>
</dbReference>
<dbReference type="RefSeq" id="WP_123872497.1">
    <property type="nucleotide sequence ID" value="NZ_CP033932.1"/>
</dbReference>
<keyword evidence="2" id="KW-1185">Reference proteome</keyword>
<proteinExistence type="predicted"/>
<reference evidence="2" key="1">
    <citation type="submission" date="2018-11" db="EMBL/GenBank/DDBJ databases">
        <title>Proposal to divide the Flavobacteriaceae and reorganize its genera based on Amino Acid Identity values calculated from whole genome sequences.</title>
        <authorList>
            <person name="Nicholson A.C."/>
            <person name="Gulvik C.A."/>
            <person name="Whitney A.M."/>
            <person name="Humrighouse B.W."/>
            <person name="Bell M."/>
            <person name="Holmes B."/>
            <person name="Steigerwalt A.G."/>
            <person name="Villarma A."/>
            <person name="Sheth M."/>
            <person name="Batra D."/>
            <person name="Pryor J."/>
            <person name="Bernardet J.-F."/>
            <person name="Hugo C."/>
            <person name="Kampfer P."/>
            <person name="Newman J."/>
            <person name="McQuiston J.R."/>
        </authorList>
    </citation>
    <scope>NUCLEOTIDE SEQUENCE [LARGE SCALE GENOMIC DNA]</scope>
    <source>
        <strain evidence="2">G0229</strain>
    </source>
</reference>
<dbReference type="AlphaFoldDB" id="A0A3G6TM65"/>
<evidence type="ECO:0000313" key="2">
    <source>
        <dbReference type="Proteomes" id="UP000271193"/>
    </source>
</evidence>
<dbReference type="Proteomes" id="UP000271193">
    <property type="component" value="Chromosome"/>
</dbReference>
<dbReference type="GeneID" id="99067824"/>
<evidence type="ECO:0000313" key="1">
    <source>
        <dbReference type="EMBL" id="AZB27394.1"/>
    </source>
</evidence>
<dbReference type="KEGG" id="cben:EG339_23780"/>
<sequence>MNTTKPDYKKIYKDILDLKYPEKEAGCRKILNKKELMPIDIIKLNQIIFGIGNKEIKSFNQQHKSYDKKSINAILDHQKKYELNNIQLAKQFNLSRNTVSRWKKLFSDSSSHDHKVR</sequence>
<protein>
    <submittedName>
        <fullName evidence="1">Helix-turn-helix domain-containing protein</fullName>
    </submittedName>
</protein>
<accession>A0A3G6TM65</accession>
<organism evidence="1 2">
    <name type="scientific">Chryseobacterium bernardetii</name>
    <dbReference type="NCBI Taxonomy" id="1241978"/>
    <lineage>
        <taxon>Bacteria</taxon>
        <taxon>Pseudomonadati</taxon>
        <taxon>Bacteroidota</taxon>
        <taxon>Flavobacteriia</taxon>
        <taxon>Flavobacteriales</taxon>
        <taxon>Weeksellaceae</taxon>
        <taxon>Chryseobacterium group</taxon>
        <taxon>Chryseobacterium</taxon>
    </lineage>
</organism>
<gene>
    <name evidence="1" type="ORF">EG339_23780</name>
</gene>
<name>A0A3G6TM65_9FLAO</name>